<dbReference type="AlphaFoldDB" id="A0AB38FFI6"/>
<accession>A0AB38FFI6</accession>
<organism evidence="1 2">
    <name type="scientific">Rhodococcus wratislaviensis</name>
    <name type="common">Tsukamurella wratislaviensis</name>
    <dbReference type="NCBI Taxonomy" id="44752"/>
    <lineage>
        <taxon>Bacteria</taxon>
        <taxon>Bacillati</taxon>
        <taxon>Actinomycetota</taxon>
        <taxon>Actinomycetes</taxon>
        <taxon>Mycobacteriales</taxon>
        <taxon>Nocardiaceae</taxon>
        <taxon>Rhodococcus</taxon>
    </lineage>
</organism>
<evidence type="ECO:0000313" key="2">
    <source>
        <dbReference type="Proteomes" id="UP000251211"/>
    </source>
</evidence>
<evidence type="ECO:0000313" key="1">
    <source>
        <dbReference type="EMBL" id="SPZ40394.1"/>
    </source>
</evidence>
<protein>
    <submittedName>
        <fullName evidence="1">Uncharacterized protein</fullName>
    </submittedName>
</protein>
<dbReference type="RefSeq" id="WP_112300620.1">
    <property type="nucleotide sequence ID" value="NZ_QTTP01000001.1"/>
</dbReference>
<dbReference type="EMBL" id="UAUI01000014">
    <property type="protein sequence ID" value="SPZ40394.1"/>
    <property type="molecule type" value="Genomic_DNA"/>
</dbReference>
<comment type="caution">
    <text evidence="1">The sequence shown here is derived from an EMBL/GenBank/DDBJ whole genome shotgun (WGS) entry which is preliminary data.</text>
</comment>
<name>A0AB38FFI6_RHOWR</name>
<proteinExistence type="predicted"/>
<dbReference type="Proteomes" id="UP000251211">
    <property type="component" value="Unassembled WGS sequence"/>
</dbReference>
<reference evidence="1 2" key="1">
    <citation type="submission" date="2018-06" db="EMBL/GenBank/DDBJ databases">
        <authorList>
            <consortium name="Pathogen Informatics"/>
            <person name="Doyle S."/>
        </authorList>
    </citation>
    <scope>NUCLEOTIDE SEQUENCE [LARGE SCALE GENOMIC DNA]</scope>
    <source>
        <strain evidence="1 2">NCTC13229</strain>
    </source>
</reference>
<sequence>MDDRPYISNSFVIAERYSHNLNANLFRIIFSQSSKEFTLNFTELQRLGDAVDDALAKYQK</sequence>
<gene>
    <name evidence="1" type="ORF">NCTC13229_03873</name>
</gene>